<gene>
    <name evidence="1" type="ORF">BDM02DRAFT_3189194</name>
</gene>
<evidence type="ECO:0000313" key="1">
    <source>
        <dbReference type="EMBL" id="KAF9646001.1"/>
    </source>
</evidence>
<dbReference type="EMBL" id="MU118070">
    <property type="protein sequence ID" value="KAF9646001.1"/>
    <property type="molecule type" value="Genomic_DNA"/>
</dbReference>
<dbReference type="Proteomes" id="UP000886501">
    <property type="component" value="Unassembled WGS sequence"/>
</dbReference>
<comment type="caution">
    <text evidence="1">The sequence shown here is derived from an EMBL/GenBank/DDBJ whole genome shotgun (WGS) entry which is preliminary data.</text>
</comment>
<reference evidence="1" key="1">
    <citation type="submission" date="2019-10" db="EMBL/GenBank/DDBJ databases">
        <authorList>
            <consortium name="DOE Joint Genome Institute"/>
            <person name="Kuo A."/>
            <person name="Miyauchi S."/>
            <person name="Kiss E."/>
            <person name="Drula E."/>
            <person name="Kohler A."/>
            <person name="Sanchez-Garcia M."/>
            <person name="Andreopoulos B."/>
            <person name="Barry K.W."/>
            <person name="Bonito G."/>
            <person name="Buee M."/>
            <person name="Carver A."/>
            <person name="Chen C."/>
            <person name="Cichocki N."/>
            <person name="Clum A."/>
            <person name="Culley D."/>
            <person name="Crous P.W."/>
            <person name="Fauchery L."/>
            <person name="Girlanda M."/>
            <person name="Hayes R."/>
            <person name="Keri Z."/>
            <person name="Labutti K."/>
            <person name="Lipzen A."/>
            <person name="Lombard V."/>
            <person name="Magnuson J."/>
            <person name="Maillard F."/>
            <person name="Morin E."/>
            <person name="Murat C."/>
            <person name="Nolan M."/>
            <person name="Ohm R."/>
            <person name="Pangilinan J."/>
            <person name="Pereira M."/>
            <person name="Perotto S."/>
            <person name="Peter M."/>
            <person name="Riley R."/>
            <person name="Sitrit Y."/>
            <person name="Stielow B."/>
            <person name="Szollosi G."/>
            <person name="Zifcakova L."/>
            <person name="Stursova M."/>
            <person name="Spatafora J.W."/>
            <person name="Tedersoo L."/>
            <person name="Vaario L.-M."/>
            <person name="Yamada A."/>
            <person name="Yan M."/>
            <person name="Wang P."/>
            <person name="Xu J."/>
            <person name="Bruns T."/>
            <person name="Baldrian P."/>
            <person name="Vilgalys R."/>
            <person name="Henrissat B."/>
            <person name="Grigoriev I.V."/>
            <person name="Hibbett D."/>
            <person name="Nagy L.G."/>
            <person name="Martin F.M."/>
        </authorList>
    </citation>
    <scope>NUCLEOTIDE SEQUENCE</scope>
    <source>
        <strain evidence="1">P2</strain>
    </source>
</reference>
<evidence type="ECO:0000313" key="2">
    <source>
        <dbReference type="Proteomes" id="UP000886501"/>
    </source>
</evidence>
<sequence>MFDPQATDELPPPAYEVSQETFDQKTRQGIQASLEHQADTHHLWEEWDEAKFEVNSRALAEAPASSSSSAPSLPSVTAQQYAKEKAPMPPSPPPRQEEPAIRPLRIVKKSQTAAYKKAVEATSYQSNNVPGGPTFSPNEGASLNRSSSMFSVGRRTPPPMFESVGPSLDGPNYEEVVMTYVPEDSRPSSPMSILSTDSYRPPLPPPPQMSDSRPNMVMPPPSPSPIRQQPTSMPTQAQRPQYQQPRRRVGFDPMSAYKSKPAFTPGLEPTPERVDPSSFYNSAVSAHLSTVPQRSAITPTYRANGMYQQ</sequence>
<name>A0ACB6Z8Q0_THEGA</name>
<reference evidence="1" key="2">
    <citation type="journal article" date="2020" name="Nat. Commun.">
        <title>Large-scale genome sequencing of mycorrhizal fungi provides insights into the early evolution of symbiotic traits.</title>
        <authorList>
            <person name="Miyauchi S."/>
            <person name="Kiss E."/>
            <person name="Kuo A."/>
            <person name="Drula E."/>
            <person name="Kohler A."/>
            <person name="Sanchez-Garcia M."/>
            <person name="Morin E."/>
            <person name="Andreopoulos B."/>
            <person name="Barry K.W."/>
            <person name="Bonito G."/>
            <person name="Buee M."/>
            <person name="Carver A."/>
            <person name="Chen C."/>
            <person name="Cichocki N."/>
            <person name="Clum A."/>
            <person name="Culley D."/>
            <person name="Crous P.W."/>
            <person name="Fauchery L."/>
            <person name="Girlanda M."/>
            <person name="Hayes R.D."/>
            <person name="Keri Z."/>
            <person name="LaButti K."/>
            <person name="Lipzen A."/>
            <person name="Lombard V."/>
            <person name="Magnuson J."/>
            <person name="Maillard F."/>
            <person name="Murat C."/>
            <person name="Nolan M."/>
            <person name="Ohm R.A."/>
            <person name="Pangilinan J."/>
            <person name="Pereira M.F."/>
            <person name="Perotto S."/>
            <person name="Peter M."/>
            <person name="Pfister S."/>
            <person name="Riley R."/>
            <person name="Sitrit Y."/>
            <person name="Stielow J.B."/>
            <person name="Szollosi G."/>
            <person name="Zifcakova L."/>
            <person name="Stursova M."/>
            <person name="Spatafora J.W."/>
            <person name="Tedersoo L."/>
            <person name="Vaario L.M."/>
            <person name="Yamada A."/>
            <person name="Yan M."/>
            <person name="Wang P."/>
            <person name="Xu J."/>
            <person name="Bruns T."/>
            <person name="Baldrian P."/>
            <person name="Vilgalys R."/>
            <person name="Dunand C."/>
            <person name="Henrissat B."/>
            <person name="Grigoriev I.V."/>
            <person name="Hibbett D."/>
            <person name="Nagy L.G."/>
            <person name="Martin F.M."/>
        </authorList>
    </citation>
    <scope>NUCLEOTIDE SEQUENCE</scope>
    <source>
        <strain evidence="1">P2</strain>
    </source>
</reference>
<accession>A0ACB6Z8Q0</accession>
<proteinExistence type="predicted"/>
<protein>
    <submittedName>
        <fullName evidence="1">Uncharacterized protein</fullName>
    </submittedName>
</protein>
<organism evidence="1 2">
    <name type="scientific">Thelephora ganbajun</name>
    <name type="common">Ganba fungus</name>
    <dbReference type="NCBI Taxonomy" id="370292"/>
    <lineage>
        <taxon>Eukaryota</taxon>
        <taxon>Fungi</taxon>
        <taxon>Dikarya</taxon>
        <taxon>Basidiomycota</taxon>
        <taxon>Agaricomycotina</taxon>
        <taxon>Agaricomycetes</taxon>
        <taxon>Thelephorales</taxon>
        <taxon>Thelephoraceae</taxon>
        <taxon>Thelephora</taxon>
    </lineage>
</organism>
<keyword evidence="2" id="KW-1185">Reference proteome</keyword>